<dbReference type="Proteomes" id="UP000199459">
    <property type="component" value="Unassembled WGS sequence"/>
</dbReference>
<dbReference type="EMBL" id="FOCP01000017">
    <property type="protein sequence ID" value="SEN41186.1"/>
    <property type="molecule type" value="Genomic_DNA"/>
</dbReference>
<name>A0A1H8GAX7_9PROT</name>
<reference evidence="1 2" key="1">
    <citation type="submission" date="2016-10" db="EMBL/GenBank/DDBJ databases">
        <authorList>
            <person name="de Groot N.N."/>
        </authorList>
    </citation>
    <scope>NUCLEOTIDE SEQUENCE [LARGE SCALE GENOMIC DNA]</scope>
    <source>
        <strain evidence="1 2">Nm22</strain>
    </source>
</reference>
<sequence length="49" mass="5495">MIVLEKAGYQRVVHTASPRYNNAASHNIHVLAAFLTLNKASSQLNLYLR</sequence>
<dbReference type="AlphaFoldDB" id="A0A1H8GAX7"/>
<protein>
    <submittedName>
        <fullName evidence="1">Uncharacterized protein</fullName>
    </submittedName>
</protein>
<proteinExistence type="predicted"/>
<gene>
    <name evidence="1" type="ORF">SAMN05216325_11730</name>
</gene>
<evidence type="ECO:0000313" key="1">
    <source>
        <dbReference type="EMBL" id="SEN41186.1"/>
    </source>
</evidence>
<accession>A0A1H8GAX7</accession>
<organism evidence="1 2">
    <name type="scientific">Nitrosomonas marina</name>
    <dbReference type="NCBI Taxonomy" id="917"/>
    <lineage>
        <taxon>Bacteria</taxon>
        <taxon>Pseudomonadati</taxon>
        <taxon>Pseudomonadota</taxon>
        <taxon>Betaproteobacteria</taxon>
        <taxon>Nitrosomonadales</taxon>
        <taxon>Nitrosomonadaceae</taxon>
        <taxon>Nitrosomonas</taxon>
    </lineage>
</organism>
<evidence type="ECO:0000313" key="2">
    <source>
        <dbReference type="Proteomes" id="UP000199459"/>
    </source>
</evidence>